<dbReference type="EMBL" id="CACRTG010000046">
    <property type="protein sequence ID" value="VYT37851.1"/>
    <property type="molecule type" value="Genomic_DNA"/>
</dbReference>
<dbReference type="AlphaFoldDB" id="A0A6N2WA16"/>
<evidence type="ECO:0000313" key="1">
    <source>
        <dbReference type="EMBL" id="VYT37851.1"/>
    </source>
</evidence>
<organism evidence="1">
    <name type="scientific">[Clostridium] nexile</name>
    <dbReference type="NCBI Taxonomy" id="29361"/>
    <lineage>
        <taxon>Bacteria</taxon>
        <taxon>Bacillati</taxon>
        <taxon>Bacillota</taxon>
        <taxon>Clostridia</taxon>
        <taxon>Lachnospirales</taxon>
        <taxon>Lachnospiraceae</taxon>
        <taxon>Tyzzerella</taxon>
    </lineage>
</organism>
<reference evidence="1" key="1">
    <citation type="submission" date="2019-11" db="EMBL/GenBank/DDBJ databases">
        <authorList>
            <person name="Feng L."/>
        </authorList>
    </citation>
    <scope>NUCLEOTIDE SEQUENCE</scope>
    <source>
        <strain evidence="1">CnexileLFYP112</strain>
    </source>
</reference>
<accession>A0A6N2WA16</accession>
<protein>
    <submittedName>
        <fullName evidence="1">Uncharacterized protein</fullName>
    </submittedName>
</protein>
<gene>
    <name evidence="1" type="ORF">CNLFYP112_00707</name>
</gene>
<proteinExistence type="predicted"/>
<name>A0A6N2WA16_9FIRM</name>
<sequence>MYLIEIDTRKFDFEGVSHEEYLEFFGYQGIHKVKENLYAVTKLGLVLPAVKLISDRNDEKK</sequence>